<dbReference type="EMBL" id="JAPUUL010000002">
    <property type="protein sequence ID" value="KAJ8133609.1"/>
    <property type="molecule type" value="Genomic_DNA"/>
</dbReference>
<dbReference type="Proteomes" id="UP001153332">
    <property type="component" value="Unassembled WGS sequence"/>
</dbReference>
<keyword evidence="2" id="KW-1185">Reference proteome</keyword>
<reference evidence="1" key="1">
    <citation type="submission" date="2022-12" db="EMBL/GenBank/DDBJ databases">
        <title>Genome Sequence of Lasiodiplodia mahajangana.</title>
        <authorList>
            <person name="Buettner E."/>
        </authorList>
    </citation>
    <scope>NUCLEOTIDE SEQUENCE</scope>
    <source>
        <strain evidence="1">VT137</strain>
    </source>
</reference>
<name>A0ACC2K1I3_9PEZI</name>
<comment type="caution">
    <text evidence="1">The sequence shown here is derived from an EMBL/GenBank/DDBJ whole genome shotgun (WGS) entry which is preliminary data.</text>
</comment>
<sequence>MAKAERVLRVSGAYYRNPDKSEEEFYEFLSRSHGVECAKVHEKYGILKYQMAFTTPETRALLTSMGFPYGADDHDLHIEYYIKEPESLVNVSSDERFRALHIECEPYVDMNKITVDCSLIQVYLENNQLVNIDSEGKSEQLSFKELSDIKVSDKPIAEYAKSKPTQTNAGTADA</sequence>
<evidence type="ECO:0000313" key="1">
    <source>
        <dbReference type="EMBL" id="KAJ8133609.1"/>
    </source>
</evidence>
<accession>A0ACC2K1I3</accession>
<proteinExistence type="predicted"/>
<gene>
    <name evidence="1" type="ORF">O1611_g12</name>
</gene>
<protein>
    <submittedName>
        <fullName evidence="1">Uncharacterized protein</fullName>
    </submittedName>
</protein>
<evidence type="ECO:0000313" key="2">
    <source>
        <dbReference type="Proteomes" id="UP001153332"/>
    </source>
</evidence>
<organism evidence="1 2">
    <name type="scientific">Lasiodiplodia mahajangana</name>
    <dbReference type="NCBI Taxonomy" id="1108764"/>
    <lineage>
        <taxon>Eukaryota</taxon>
        <taxon>Fungi</taxon>
        <taxon>Dikarya</taxon>
        <taxon>Ascomycota</taxon>
        <taxon>Pezizomycotina</taxon>
        <taxon>Dothideomycetes</taxon>
        <taxon>Dothideomycetes incertae sedis</taxon>
        <taxon>Botryosphaeriales</taxon>
        <taxon>Botryosphaeriaceae</taxon>
        <taxon>Lasiodiplodia</taxon>
    </lineage>
</organism>